<proteinExistence type="inferred from homology"/>
<dbReference type="SUPFAM" id="SSF69618">
    <property type="entry name" value="HemD-like"/>
    <property type="match status" value="1"/>
</dbReference>
<gene>
    <name evidence="11" type="ORF">DKT75_01345</name>
</gene>
<dbReference type="InterPro" id="IPR039793">
    <property type="entry name" value="UROS/Hem4"/>
</dbReference>
<keyword evidence="12" id="KW-1185">Reference proteome</keyword>
<comment type="pathway">
    <text evidence="1 9">Porphyrin-containing compound metabolism; protoporphyrin-IX biosynthesis; coproporphyrinogen-III from 5-aminolevulinate: step 3/4.</text>
</comment>
<evidence type="ECO:0000259" key="10">
    <source>
        <dbReference type="Pfam" id="PF02602"/>
    </source>
</evidence>
<keyword evidence="5 9" id="KW-0627">Porphyrin biosynthesis</keyword>
<dbReference type="GO" id="GO:0004852">
    <property type="term" value="F:uroporphyrinogen-III synthase activity"/>
    <property type="evidence" value="ECO:0007669"/>
    <property type="project" value="UniProtKB-UniRule"/>
</dbReference>
<accession>A0A317CMC0</accession>
<dbReference type="GO" id="GO:0006782">
    <property type="term" value="P:protoporphyrinogen IX biosynthetic process"/>
    <property type="evidence" value="ECO:0007669"/>
    <property type="project" value="UniProtKB-UniRule"/>
</dbReference>
<protein>
    <recommendedName>
        <fullName evidence="7 9">Uroporphyrinogen-III synthase</fullName>
        <ecNumber evidence="3 9">4.2.1.75</ecNumber>
    </recommendedName>
</protein>
<dbReference type="InterPro" id="IPR036108">
    <property type="entry name" value="4pyrrol_syn_uPrphyn_synt_sf"/>
</dbReference>
<dbReference type="EC" id="4.2.1.75" evidence="3 9"/>
<name>A0A317CMC0_9GAMM</name>
<comment type="catalytic activity">
    <reaction evidence="8 9">
        <text>hydroxymethylbilane = uroporphyrinogen III + H2O</text>
        <dbReference type="Rhea" id="RHEA:18965"/>
        <dbReference type="ChEBI" id="CHEBI:15377"/>
        <dbReference type="ChEBI" id="CHEBI:57308"/>
        <dbReference type="ChEBI" id="CHEBI:57845"/>
        <dbReference type="EC" id="4.2.1.75"/>
    </reaction>
</comment>
<comment type="caution">
    <text evidence="11">The sequence shown here is derived from an EMBL/GenBank/DDBJ whole genome shotgun (WGS) entry which is preliminary data.</text>
</comment>
<evidence type="ECO:0000256" key="6">
    <source>
        <dbReference type="ARBA" id="ARBA00037589"/>
    </source>
</evidence>
<feature type="domain" description="Tetrapyrrole biosynthesis uroporphyrinogen III synthase" evidence="10">
    <location>
        <begin position="25"/>
        <end position="222"/>
    </location>
</feature>
<evidence type="ECO:0000256" key="9">
    <source>
        <dbReference type="RuleBase" id="RU366031"/>
    </source>
</evidence>
<evidence type="ECO:0000313" key="11">
    <source>
        <dbReference type="EMBL" id="PWQ99371.1"/>
    </source>
</evidence>
<sequence length="256" mass="27614">MATTLPLKGCGIVITRPTHQAQHAEQQLIAAGAEVLKFPLLEITEPSNMARCLEQLSALHSQDCVIFTSANAVEYALAKLKAPLPTRCNIAAVGKKTAQALATHGITATLVPQEKFNSEALLALPELQNVTGQKISIIRGEGGRELLKETLSQRGAEVAYVDVYQRICPMANLLPLVKFLDTQTLAIILLTSEESLLNLFDVTRGQTVLSHTTLLLGSPRIANSSVLAAYEGELLVASDPSDESIYKCLISWANQK</sequence>
<evidence type="ECO:0000313" key="12">
    <source>
        <dbReference type="Proteomes" id="UP000245506"/>
    </source>
</evidence>
<evidence type="ECO:0000256" key="4">
    <source>
        <dbReference type="ARBA" id="ARBA00023239"/>
    </source>
</evidence>
<dbReference type="PANTHER" id="PTHR38042">
    <property type="entry name" value="UROPORPHYRINOGEN-III SYNTHASE, CHLOROPLASTIC"/>
    <property type="match status" value="1"/>
</dbReference>
<evidence type="ECO:0000256" key="7">
    <source>
        <dbReference type="ARBA" id="ARBA00040167"/>
    </source>
</evidence>
<dbReference type="PANTHER" id="PTHR38042:SF1">
    <property type="entry name" value="UROPORPHYRINOGEN-III SYNTHASE, CHLOROPLASTIC"/>
    <property type="match status" value="1"/>
</dbReference>
<dbReference type="UniPathway" id="UPA00251">
    <property type="reaction ID" value="UER00320"/>
</dbReference>
<keyword evidence="4 9" id="KW-0456">Lyase</keyword>
<dbReference type="Pfam" id="PF02602">
    <property type="entry name" value="HEM4"/>
    <property type="match status" value="1"/>
</dbReference>
<comment type="function">
    <text evidence="6 9">Catalyzes cyclization of the linear tetrapyrrole, hydroxymethylbilane, to the macrocyclic uroporphyrinogen III.</text>
</comment>
<dbReference type="InterPro" id="IPR003754">
    <property type="entry name" value="4pyrrol_synth_uPrphyn_synth"/>
</dbReference>
<dbReference type="EMBL" id="QGKL01000006">
    <property type="protein sequence ID" value="PWQ99371.1"/>
    <property type="molecule type" value="Genomic_DNA"/>
</dbReference>
<dbReference type="Gene3D" id="3.40.50.10090">
    <property type="match status" value="2"/>
</dbReference>
<evidence type="ECO:0000256" key="8">
    <source>
        <dbReference type="ARBA" id="ARBA00048617"/>
    </source>
</evidence>
<comment type="similarity">
    <text evidence="2 9">Belongs to the uroporphyrinogen-III synthase family.</text>
</comment>
<evidence type="ECO:0000256" key="5">
    <source>
        <dbReference type="ARBA" id="ARBA00023244"/>
    </source>
</evidence>
<dbReference type="OrthoDB" id="9787650at2"/>
<dbReference type="AlphaFoldDB" id="A0A317CMC0"/>
<dbReference type="GO" id="GO:0006780">
    <property type="term" value="P:uroporphyrinogen III biosynthetic process"/>
    <property type="evidence" value="ECO:0007669"/>
    <property type="project" value="UniProtKB-UniRule"/>
</dbReference>
<dbReference type="CDD" id="cd06578">
    <property type="entry name" value="HemD"/>
    <property type="match status" value="1"/>
</dbReference>
<dbReference type="Proteomes" id="UP000245506">
    <property type="component" value="Unassembled WGS sequence"/>
</dbReference>
<evidence type="ECO:0000256" key="1">
    <source>
        <dbReference type="ARBA" id="ARBA00004772"/>
    </source>
</evidence>
<dbReference type="RefSeq" id="WP_109821637.1">
    <property type="nucleotide sequence ID" value="NZ_QGKL01000006.1"/>
</dbReference>
<organism evidence="11 12">
    <name type="scientific">Leucothrix arctica</name>
    <dbReference type="NCBI Taxonomy" id="1481894"/>
    <lineage>
        <taxon>Bacteria</taxon>
        <taxon>Pseudomonadati</taxon>
        <taxon>Pseudomonadota</taxon>
        <taxon>Gammaproteobacteria</taxon>
        <taxon>Thiotrichales</taxon>
        <taxon>Thiotrichaceae</taxon>
        <taxon>Leucothrix</taxon>
    </lineage>
</organism>
<reference evidence="11 12" key="1">
    <citation type="submission" date="2018-05" db="EMBL/GenBank/DDBJ databases">
        <title>Leucothrix arctica sp. nov., isolated from Arctic seawater.</title>
        <authorList>
            <person name="Choi A."/>
            <person name="Baek K."/>
        </authorList>
    </citation>
    <scope>NUCLEOTIDE SEQUENCE [LARGE SCALE GENOMIC DNA]</scope>
    <source>
        <strain evidence="11 12">IMCC9719</strain>
    </source>
</reference>
<evidence type="ECO:0000256" key="2">
    <source>
        <dbReference type="ARBA" id="ARBA00008133"/>
    </source>
</evidence>
<evidence type="ECO:0000256" key="3">
    <source>
        <dbReference type="ARBA" id="ARBA00013109"/>
    </source>
</evidence>